<evidence type="ECO:0000259" key="17">
    <source>
        <dbReference type="PROSITE" id="PS50999"/>
    </source>
</evidence>
<dbReference type="InterPro" id="IPR002429">
    <property type="entry name" value="CcO_II-like_C"/>
</dbReference>
<evidence type="ECO:0000256" key="14">
    <source>
        <dbReference type="SAM" id="Phobius"/>
    </source>
</evidence>
<evidence type="ECO:0000256" key="9">
    <source>
        <dbReference type="ARBA" id="ARBA00022989"/>
    </source>
</evidence>
<keyword evidence="15" id="KW-0732">Signal</keyword>
<dbReference type="GO" id="GO:0005743">
    <property type="term" value="C:mitochondrial inner membrane"/>
    <property type="evidence" value="ECO:0007669"/>
    <property type="project" value="UniProtKB-SubCell"/>
</dbReference>
<dbReference type="PANTHER" id="PTHR22888:SF9">
    <property type="entry name" value="CYTOCHROME C OXIDASE SUBUNIT 2"/>
    <property type="match status" value="1"/>
</dbReference>
<dbReference type="PROSITE" id="PS50857">
    <property type="entry name" value="COX2_CUA"/>
    <property type="match status" value="1"/>
</dbReference>
<evidence type="ECO:0000256" key="15">
    <source>
        <dbReference type="SAM" id="SignalP"/>
    </source>
</evidence>
<comment type="cofactor">
    <cofactor evidence="13">
        <name>Cu cation</name>
        <dbReference type="ChEBI" id="CHEBI:23378"/>
    </cofactor>
    <text evidence="13">Binds a copper A center.</text>
</comment>
<keyword evidence="6 13" id="KW-0479">Metal-binding</keyword>
<evidence type="ECO:0000313" key="18">
    <source>
        <dbReference type="EMBL" id="ANJ43280.1"/>
    </source>
</evidence>
<evidence type="ECO:0000256" key="3">
    <source>
        <dbReference type="ARBA" id="ARBA00022448"/>
    </source>
</evidence>
<keyword evidence="5 13" id="KW-0812">Transmembrane</keyword>
<proteinExistence type="inferred from homology"/>
<dbReference type="SUPFAM" id="SSF49503">
    <property type="entry name" value="Cupredoxins"/>
    <property type="match status" value="1"/>
</dbReference>
<evidence type="ECO:0000256" key="1">
    <source>
        <dbReference type="ARBA" id="ARBA00004141"/>
    </source>
</evidence>
<dbReference type="GO" id="GO:0004129">
    <property type="term" value="F:cytochrome-c oxidase activity"/>
    <property type="evidence" value="ECO:0007669"/>
    <property type="project" value="UniProtKB-EC"/>
</dbReference>
<evidence type="ECO:0000256" key="4">
    <source>
        <dbReference type="ARBA" id="ARBA00022660"/>
    </source>
</evidence>
<keyword evidence="3 13" id="KW-0813">Transport</keyword>
<evidence type="ECO:0000256" key="12">
    <source>
        <dbReference type="ARBA" id="ARBA00049512"/>
    </source>
</evidence>
<evidence type="ECO:0000256" key="11">
    <source>
        <dbReference type="ARBA" id="ARBA00023136"/>
    </source>
</evidence>
<dbReference type="InterPro" id="IPR034210">
    <property type="entry name" value="CcO_II_C"/>
</dbReference>
<dbReference type="EMBL" id="KU883279">
    <property type="protein sequence ID" value="ANJ43280.1"/>
    <property type="molecule type" value="Genomic_DNA"/>
</dbReference>
<sequence length="205" mass="23811">MMMMMCLVSYLLMSLMRVFKTNPMSYKYLLHGTTLEVMWTMFPAVMLVFMAFPSFMLLYLSYDVMNPAMTIKAMGYQWYWVYEYSDFINDSGETVQLESYIMPDDLLEVGQLRLLDVDNRVVMPVDTHMRFVVTAGDVMHCFSMPSLGIKIDAVPGRLNQVSTLVQREGMFYGMCQEMCGQGHSEMPMVMEAVNLDNFLEWLNEQ</sequence>
<dbReference type="GO" id="GO:0005507">
    <property type="term" value="F:copper ion binding"/>
    <property type="evidence" value="ECO:0007669"/>
    <property type="project" value="InterPro"/>
</dbReference>
<dbReference type="GO" id="GO:0042773">
    <property type="term" value="P:ATP synthesis coupled electron transport"/>
    <property type="evidence" value="ECO:0007669"/>
    <property type="project" value="TreeGrafter"/>
</dbReference>
<comment type="catalytic activity">
    <reaction evidence="12">
        <text>4 Fe(II)-[cytochrome c] + O2 + 8 H(+)(in) = 4 Fe(III)-[cytochrome c] + 2 H2O + 4 H(+)(out)</text>
        <dbReference type="Rhea" id="RHEA:11436"/>
        <dbReference type="Rhea" id="RHEA-COMP:10350"/>
        <dbReference type="Rhea" id="RHEA-COMP:14399"/>
        <dbReference type="ChEBI" id="CHEBI:15377"/>
        <dbReference type="ChEBI" id="CHEBI:15378"/>
        <dbReference type="ChEBI" id="CHEBI:15379"/>
        <dbReference type="ChEBI" id="CHEBI:29033"/>
        <dbReference type="ChEBI" id="CHEBI:29034"/>
        <dbReference type="EC" id="7.1.1.9"/>
    </reaction>
    <physiologicalReaction direction="left-to-right" evidence="12">
        <dbReference type="Rhea" id="RHEA:11437"/>
    </physiologicalReaction>
</comment>
<dbReference type="SUPFAM" id="SSF81464">
    <property type="entry name" value="Cytochrome c oxidase subunit II-like, transmembrane region"/>
    <property type="match status" value="1"/>
</dbReference>
<keyword evidence="11 13" id="KW-0472">Membrane</keyword>
<dbReference type="InterPro" id="IPR036257">
    <property type="entry name" value="Cyt_c_oxidase_su2_TM_sf"/>
</dbReference>
<evidence type="ECO:0000256" key="13">
    <source>
        <dbReference type="RuleBase" id="RU000457"/>
    </source>
</evidence>
<evidence type="ECO:0000256" key="6">
    <source>
        <dbReference type="ARBA" id="ARBA00022723"/>
    </source>
</evidence>
<keyword evidence="8 13" id="KW-0249">Electron transport</keyword>
<evidence type="ECO:0000256" key="8">
    <source>
        <dbReference type="ARBA" id="ARBA00022982"/>
    </source>
</evidence>
<evidence type="ECO:0000256" key="7">
    <source>
        <dbReference type="ARBA" id="ARBA00022967"/>
    </source>
</evidence>
<protein>
    <recommendedName>
        <fullName evidence="13">Cytochrome c oxidase subunit 2</fullName>
    </recommendedName>
</protein>
<evidence type="ECO:0000256" key="5">
    <source>
        <dbReference type="ARBA" id="ARBA00022692"/>
    </source>
</evidence>
<dbReference type="PANTHER" id="PTHR22888">
    <property type="entry name" value="CYTOCHROME C OXIDASE, SUBUNIT II"/>
    <property type="match status" value="1"/>
</dbReference>
<feature type="domain" description="Cytochrome oxidase subunit II copper A binding" evidence="16">
    <location>
        <begin position="66"/>
        <end position="204"/>
    </location>
</feature>
<accession>A0A191XRV3</accession>
<evidence type="ECO:0000259" key="16">
    <source>
        <dbReference type="PROSITE" id="PS50857"/>
    </source>
</evidence>
<dbReference type="InterPro" id="IPR008972">
    <property type="entry name" value="Cupredoxin"/>
</dbReference>
<dbReference type="PRINTS" id="PR01166">
    <property type="entry name" value="CYCOXIDASEII"/>
</dbReference>
<name>A0A191XRV3_9ASCO</name>
<dbReference type="PROSITE" id="PS50999">
    <property type="entry name" value="COX2_TM"/>
    <property type="match status" value="1"/>
</dbReference>
<keyword evidence="9 14" id="KW-1133">Transmembrane helix</keyword>
<feature type="domain" description="Cytochrome oxidase subunit II transmembrane region profile" evidence="17">
    <location>
        <begin position="1"/>
        <end position="65"/>
    </location>
</feature>
<evidence type="ECO:0000256" key="10">
    <source>
        <dbReference type="ARBA" id="ARBA00023008"/>
    </source>
</evidence>
<evidence type="ECO:0000256" key="2">
    <source>
        <dbReference type="ARBA" id="ARBA00007866"/>
    </source>
</evidence>
<comment type="subcellular location">
    <subcellularLocation>
        <location evidence="1">Membrane</location>
        <topology evidence="1">Multi-pass membrane protein</topology>
    </subcellularLocation>
    <subcellularLocation>
        <location evidence="13">Mitochondrion inner membrane</location>
        <topology evidence="13">Multi-pass membrane protein</topology>
    </subcellularLocation>
</comment>
<keyword evidence="7" id="KW-1278">Translocase</keyword>
<dbReference type="Gene3D" id="1.10.287.90">
    <property type="match status" value="1"/>
</dbReference>
<dbReference type="InterPro" id="IPR001505">
    <property type="entry name" value="Copper_CuA"/>
</dbReference>
<dbReference type="PROSITE" id="PS00078">
    <property type="entry name" value="COX2"/>
    <property type="match status" value="1"/>
</dbReference>
<dbReference type="CDD" id="cd13912">
    <property type="entry name" value="CcO_II_C"/>
    <property type="match status" value="1"/>
</dbReference>
<geneLocation type="mitochondrion" evidence="18"/>
<keyword evidence="13" id="KW-0999">Mitochondrion inner membrane</keyword>
<feature type="chain" id="PRO_5008249556" description="Cytochrome c oxidase subunit 2" evidence="15">
    <location>
        <begin position="22"/>
        <end position="205"/>
    </location>
</feature>
<dbReference type="InterPro" id="IPR011759">
    <property type="entry name" value="Cyt_c_oxidase_su2_TM_dom"/>
</dbReference>
<feature type="signal peptide" evidence="15">
    <location>
        <begin position="1"/>
        <end position="21"/>
    </location>
</feature>
<dbReference type="Gene3D" id="2.60.40.420">
    <property type="entry name" value="Cupredoxins - blue copper proteins"/>
    <property type="match status" value="1"/>
</dbReference>
<dbReference type="FunFam" id="2.60.40.420:FF:000001">
    <property type="entry name" value="Cytochrome c oxidase subunit 2"/>
    <property type="match status" value="1"/>
</dbReference>
<reference evidence="18" key="1">
    <citation type="submission" date="2016-03" db="EMBL/GenBank/DDBJ databases">
        <title>Sugiyamaella mastotermitis sp. nov. and Papiliotrema odontotermitis sp. nov. from the gut of the termite Mastotermes darwiniensis respectively Odontotermes obesus.</title>
        <authorList>
            <person name="Handel S."/>
            <person name="Wang T."/>
            <person name="Yurkov A.M."/>
            <person name="Koenig H."/>
        </authorList>
    </citation>
    <scope>NUCLEOTIDE SEQUENCE</scope>
    <source>
        <strain evidence="18">MD39</strain>
    </source>
</reference>
<comment type="similarity">
    <text evidence="2 13">Belongs to the cytochrome c oxidase subunit 2 family.</text>
</comment>
<gene>
    <name evidence="18" type="primary">COXII</name>
</gene>
<dbReference type="Pfam" id="PF02790">
    <property type="entry name" value="COX2_TM"/>
    <property type="match status" value="1"/>
</dbReference>
<keyword evidence="4 13" id="KW-0679">Respiratory chain</keyword>
<keyword evidence="10 13" id="KW-0186">Copper</keyword>
<feature type="transmembrane region" description="Helical" evidence="14">
    <location>
        <begin position="37"/>
        <end position="62"/>
    </location>
</feature>
<comment type="function">
    <text evidence="13">Component of the cytochrome c oxidase, the last enzyme in the mitochondrial electron transport chain which drives oxidative phosphorylation. The respiratory chain contains 3 multisubunit complexes succinate dehydrogenase (complex II, CII), ubiquinol-cytochrome c oxidoreductase (cytochrome b-c1 complex, complex III, CIII) and cytochrome c oxidase (complex IV, CIV), that cooperate to transfer electrons derived from NADH and succinate to molecular oxygen, creating an electrochemical gradient over the inner membrane that drives transmembrane transport and the ATP synthase. Cytochrome c oxidase is the component of the respiratory chain that catalyzes the reduction of oxygen to water. Electrons originating from reduced cytochrome c in the intermembrane space (IMS) are transferred via the dinuclear copper A center (CU(A)) of subunit 2 and heme A of subunit 1 to the active site in subunit 1, a binuclear center (BNC) formed by heme A3 and copper B (CU(B)). The BNC reduces molecular oxygen to 2 water molecules using 4 electrons from cytochrome c in the IMS and 4 protons from the mitochondrial matrix.</text>
</comment>
<dbReference type="InterPro" id="IPR045187">
    <property type="entry name" value="CcO_II"/>
</dbReference>
<dbReference type="AlphaFoldDB" id="A0A191XRV3"/>
<keyword evidence="13 18" id="KW-0496">Mitochondrion</keyword>
<organism evidence="18">
    <name type="scientific">Sugiyamaella mastotermitis</name>
    <dbReference type="NCBI Taxonomy" id="1857663"/>
    <lineage>
        <taxon>Eukaryota</taxon>
        <taxon>Fungi</taxon>
        <taxon>Dikarya</taxon>
        <taxon>Ascomycota</taxon>
        <taxon>Saccharomycotina</taxon>
        <taxon>Dipodascomycetes</taxon>
        <taxon>Dipodascales</taxon>
        <taxon>Trichomonascaceae</taxon>
        <taxon>Sugiyamaella</taxon>
    </lineage>
</organism>
<dbReference type="Pfam" id="PF00116">
    <property type="entry name" value="COX2"/>
    <property type="match status" value="1"/>
</dbReference>